<sequence length="215" mass="23083">MAKQKLVLKVSMGDAKKRSRALKIAVGLSGVVSAALDNDRLTVVGDGVDSVELATVLRRKMGGAELVSVGSAEENKKEEKKSPAVEESNKSAWQPAPAISWTTYPAAPPPYNNYRRSLIELSLPLAEHLVDLLLENGDIGGAALLEDRLEVVHPVVSFVLEQMVRRRLATLPHGGDSIDRAGIGILYLGIEGGSRTTRGTGIGRRKKGKKKDLVN</sequence>
<gene>
    <name evidence="2" type="ORF">ZIOFF_036552</name>
</gene>
<proteinExistence type="predicted"/>
<reference evidence="2 3" key="1">
    <citation type="submission" date="2020-08" db="EMBL/GenBank/DDBJ databases">
        <title>Plant Genome Project.</title>
        <authorList>
            <person name="Zhang R.-G."/>
        </authorList>
    </citation>
    <scope>NUCLEOTIDE SEQUENCE [LARGE SCALE GENOMIC DNA]</scope>
    <source>
        <tissue evidence="2">Rhizome</tissue>
    </source>
</reference>
<accession>A0A8J5L8P4</accession>
<protein>
    <submittedName>
        <fullName evidence="2">Uncharacterized protein</fullName>
    </submittedName>
</protein>
<evidence type="ECO:0000313" key="3">
    <source>
        <dbReference type="Proteomes" id="UP000734854"/>
    </source>
</evidence>
<dbReference type="Gene3D" id="3.30.70.100">
    <property type="match status" value="1"/>
</dbReference>
<keyword evidence="3" id="KW-1185">Reference proteome</keyword>
<evidence type="ECO:0000313" key="2">
    <source>
        <dbReference type="EMBL" id="KAG6504221.1"/>
    </source>
</evidence>
<dbReference type="EMBL" id="JACMSC010000010">
    <property type="protein sequence ID" value="KAG6504221.1"/>
    <property type="molecule type" value="Genomic_DNA"/>
</dbReference>
<dbReference type="AlphaFoldDB" id="A0A8J5L8P4"/>
<dbReference type="PANTHER" id="PTHR46371">
    <property type="entry name" value="OS04G0464100 PROTEIN"/>
    <property type="match status" value="1"/>
</dbReference>
<feature type="compositionally biased region" description="Basic and acidic residues" evidence="1">
    <location>
        <begin position="73"/>
        <end position="89"/>
    </location>
</feature>
<organism evidence="2 3">
    <name type="scientific">Zingiber officinale</name>
    <name type="common">Ginger</name>
    <name type="synonym">Amomum zingiber</name>
    <dbReference type="NCBI Taxonomy" id="94328"/>
    <lineage>
        <taxon>Eukaryota</taxon>
        <taxon>Viridiplantae</taxon>
        <taxon>Streptophyta</taxon>
        <taxon>Embryophyta</taxon>
        <taxon>Tracheophyta</taxon>
        <taxon>Spermatophyta</taxon>
        <taxon>Magnoliopsida</taxon>
        <taxon>Liliopsida</taxon>
        <taxon>Zingiberales</taxon>
        <taxon>Zingiberaceae</taxon>
        <taxon>Zingiber</taxon>
    </lineage>
</organism>
<dbReference type="InterPro" id="IPR044296">
    <property type="entry name" value="HIPP46"/>
</dbReference>
<dbReference type="Proteomes" id="UP000734854">
    <property type="component" value="Unassembled WGS sequence"/>
</dbReference>
<name>A0A8J5L8P4_ZINOF</name>
<feature type="region of interest" description="Disordered" evidence="1">
    <location>
        <begin position="68"/>
        <end position="90"/>
    </location>
</feature>
<evidence type="ECO:0000256" key="1">
    <source>
        <dbReference type="SAM" id="MobiDB-lite"/>
    </source>
</evidence>
<comment type="caution">
    <text evidence="2">The sequence shown here is derived from an EMBL/GenBank/DDBJ whole genome shotgun (WGS) entry which is preliminary data.</text>
</comment>